<dbReference type="Pfam" id="PF08336">
    <property type="entry name" value="P4Ha_N"/>
    <property type="match status" value="1"/>
</dbReference>
<evidence type="ECO:0000256" key="11">
    <source>
        <dbReference type="SAM" id="SignalP"/>
    </source>
</evidence>
<dbReference type="GO" id="GO:0004656">
    <property type="term" value="F:procollagen-proline 4-dioxygenase activity"/>
    <property type="evidence" value="ECO:0007669"/>
    <property type="project" value="UniProtKB-EC"/>
</dbReference>
<dbReference type="EC" id="1.14.11.2" evidence="5"/>
<dbReference type="EMBL" id="CAJVCH010571306">
    <property type="protein sequence ID" value="CAG7837158.1"/>
    <property type="molecule type" value="Genomic_DNA"/>
</dbReference>
<keyword evidence="10" id="KW-0408">Iron</keyword>
<keyword evidence="14" id="KW-1185">Reference proteome</keyword>
<dbReference type="PROSITE" id="PS51471">
    <property type="entry name" value="FE2OG_OXY"/>
    <property type="match status" value="1"/>
</dbReference>
<evidence type="ECO:0000259" key="12">
    <source>
        <dbReference type="PROSITE" id="PS51471"/>
    </source>
</evidence>
<sequence>MANGTRMESSFVISVAVCLYLVFVASCDANLANTPGPIGGSPYSAPVHQLKTPGETFQPVPYALSSIYLTDLAKREEQVHERVVEYLRSLEDRLELVKTYLMDYDDSQSNIKDEIDMNATESLINSSEVETLRALKVTASPIRSYRMIRRFAQDLRAIDKHIRDDAESLFLDQMAEIQGMHNWPSEDDTYDVMDGILRIHFFYKLNLTEFVQGRVNGTETGVKLSTRQCWNIAQFAIRWQFYTLAMEWLEVTKWKLRQESEEERWPGLSEEIVIAAERRTREHHDKHFDDQIEKRSPFIFVNQVGKGPGLPKTMREHLMENYLGREFGEDTDFSFINYVALCNGYNFQNQEEKNKLSCWLERDRHPYFILNPLKMELLHEEPYLVQIHDFIGDHWIQVLKRVASPMLERAPPRNHAKATPRTATYAWLQDEDIEEISLINKIESFTGLKVATERASERLQIASYTFGGHVGTHVDSLGSQAHLDEKGDRIFTLLIYLNDVERGGLTAFPVLGTTVKPMKGSAVLWYDSLKNGEVDGRMLHGACPLILGQKWIATKWTHLNENMFKWPCALNPEV</sequence>
<evidence type="ECO:0000256" key="6">
    <source>
        <dbReference type="ARBA" id="ARBA00022723"/>
    </source>
</evidence>
<keyword evidence="9" id="KW-0560">Oxidoreductase</keyword>
<evidence type="ECO:0000256" key="4">
    <source>
        <dbReference type="ARBA" id="ARBA00006511"/>
    </source>
</evidence>
<keyword evidence="6" id="KW-0479">Metal-binding</keyword>
<evidence type="ECO:0000313" key="14">
    <source>
        <dbReference type="Proteomes" id="UP000708208"/>
    </source>
</evidence>
<comment type="cofactor">
    <cofactor evidence="1">
        <name>L-ascorbate</name>
        <dbReference type="ChEBI" id="CHEBI:38290"/>
    </cofactor>
</comment>
<evidence type="ECO:0000256" key="5">
    <source>
        <dbReference type="ARBA" id="ARBA00012269"/>
    </source>
</evidence>
<comment type="function">
    <text evidence="2">Catalyzes the post-translational formation of 4-hydroxyproline in -Xaa-Pro-Gly- sequences in collagens and other proteins.</text>
</comment>
<keyword evidence="11" id="KW-0732">Signal</keyword>
<protein>
    <recommendedName>
        <fullName evidence="5">procollagen-proline 4-dioxygenase</fullName>
        <ecNumber evidence="5">1.14.11.2</ecNumber>
    </recommendedName>
</protein>
<comment type="caution">
    <text evidence="13">The sequence shown here is derived from an EMBL/GenBank/DDBJ whole genome shotgun (WGS) entry which is preliminary data.</text>
</comment>
<evidence type="ECO:0000313" key="13">
    <source>
        <dbReference type="EMBL" id="CAG7837158.1"/>
    </source>
</evidence>
<comment type="similarity">
    <text evidence="4">Belongs to the P4HA family.</text>
</comment>
<dbReference type="SMART" id="SM00702">
    <property type="entry name" value="P4Hc"/>
    <property type="match status" value="1"/>
</dbReference>
<accession>A0A8J2LSG3</accession>
<dbReference type="InterPro" id="IPR045054">
    <property type="entry name" value="P4HA-like"/>
</dbReference>
<gene>
    <name evidence="13" type="ORF">AFUS01_LOCUS46310</name>
</gene>
<feature type="chain" id="PRO_5035199873" description="procollagen-proline 4-dioxygenase" evidence="11">
    <location>
        <begin position="30"/>
        <end position="574"/>
    </location>
</feature>
<dbReference type="Pfam" id="PF13640">
    <property type="entry name" value="2OG-FeII_Oxy_3"/>
    <property type="match status" value="1"/>
</dbReference>
<dbReference type="PANTHER" id="PTHR10869">
    <property type="entry name" value="PROLYL 4-HYDROXYLASE ALPHA SUBUNIT"/>
    <property type="match status" value="1"/>
</dbReference>
<evidence type="ECO:0000256" key="7">
    <source>
        <dbReference type="ARBA" id="ARBA00022896"/>
    </source>
</evidence>
<name>A0A8J2LSG3_9HEXA</name>
<evidence type="ECO:0000256" key="10">
    <source>
        <dbReference type="ARBA" id="ARBA00023004"/>
    </source>
</evidence>
<dbReference type="InterPro" id="IPR005123">
    <property type="entry name" value="Oxoglu/Fe-dep_dioxygenase_dom"/>
</dbReference>
<dbReference type="PANTHER" id="PTHR10869:SF244">
    <property type="entry name" value="PROLYL 4-HYDROXYLASE SUBUNIT ALPHA-2"/>
    <property type="match status" value="1"/>
</dbReference>
<evidence type="ECO:0000256" key="9">
    <source>
        <dbReference type="ARBA" id="ARBA00023002"/>
    </source>
</evidence>
<keyword evidence="7" id="KW-0847">Vitamin C</keyword>
<evidence type="ECO:0000256" key="8">
    <source>
        <dbReference type="ARBA" id="ARBA00022964"/>
    </source>
</evidence>
<dbReference type="OrthoDB" id="420380at2759"/>
<evidence type="ECO:0000256" key="2">
    <source>
        <dbReference type="ARBA" id="ARBA00002035"/>
    </source>
</evidence>
<proteinExistence type="inferred from homology"/>
<dbReference type="InterPro" id="IPR013547">
    <property type="entry name" value="P4H_N"/>
</dbReference>
<evidence type="ECO:0000256" key="3">
    <source>
        <dbReference type="ARBA" id="ARBA00004319"/>
    </source>
</evidence>
<dbReference type="Proteomes" id="UP000708208">
    <property type="component" value="Unassembled WGS sequence"/>
</dbReference>
<comment type="subcellular location">
    <subcellularLocation>
        <location evidence="3">Endoplasmic reticulum lumen</location>
    </subcellularLocation>
</comment>
<dbReference type="InterPro" id="IPR044862">
    <property type="entry name" value="Pro_4_hyd_alph_FE2OG_OXY"/>
</dbReference>
<keyword evidence="8" id="KW-0223">Dioxygenase</keyword>
<dbReference type="AlphaFoldDB" id="A0A8J2LSG3"/>
<feature type="signal peptide" evidence="11">
    <location>
        <begin position="1"/>
        <end position="29"/>
    </location>
</feature>
<organism evidence="13 14">
    <name type="scientific">Allacma fusca</name>
    <dbReference type="NCBI Taxonomy" id="39272"/>
    <lineage>
        <taxon>Eukaryota</taxon>
        <taxon>Metazoa</taxon>
        <taxon>Ecdysozoa</taxon>
        <taxon>Arthropoda</taxon>
        <taxon>Hexapoda</taxon>
        <taxon>Collembola</taxon>
        <taxon>Symphypleona</taxon>
        <taxon>Sminthuridae</taxon>
        <taxon>Allacma</taxon>
    </lineage>
</organism>
<dbReference type="GO" id="GO:0005788">
    <property type="term" value="C:endoplasmic reticulum lumen"/>
    <property type="evidence" value="ECO:0007669"/>
    <property type="project" value="UniProtKB-SubCell"/>
</dbReference>
<dbReference type="PROSITE" id="PS51257">
    <property type="entry name" value="PROKAR_LIPOPROTEIN"/>
    <property type="match status" value="1"/>
</dbReference>
<reference evidence="13" key="1">
    <citation type="submission" date="2021-06" db="EMBL/GenBank/DDBJ databases">
        <authorList>
            <person name="Hodson N. C."/>
            <person name="Mongue J. A."/>
            <person name="Jaron S. K."/>
        </authorList>
    </citation>
    <scope>NUCLEOTIDE SEQUENCE</scope>
</reference>
<dbReference type="InterPro" id="IPR006620">
    <property type="entry name" value="Pro_4_hyd_alph"/>
</dbReference>
<feature type="domain" description="Fe2OG dioxygenase" evidence="12">
    <location>
        <begin position="455"/>
        <end position="559"/>
    </location>
</feature>
<dbReference type="GO" id="GO:0031418">
    <property type="term" value="F:L-ascorbic acid binding"/>
    <property type="evidence" value="ECO:0007669"/>
    <property type="project" value="UniProtKB-KW"/>
</dbReference>
<dbReference type="GO" id="GO:0005506">
    <property type="term" value="F:iron ion binding"/>
    <property type="evidence" value="ECO:0007669"/>
    <property type="project" value="InterPro"/>
</dbReference>
<evidence type="ECO:0000256" key="1">
    <source>
        <dbReference type="ARBA" id="ARBA00001961"/>
    </source>
</evidence>